<dbReference type="InterPro" id="IPR036396">
    <property type="entry name" value="Cyt_P450_sf"/>
</dbReference>
<keyword evidence="2" id="KW-0812">Transmembrane</keyword>
<protein>
    <recommendedName>
        <fullName evidence="5">Cytochrome P450</fullName>
    </recommendedName>
</protein>
<keyword evidence="2" id="KW-1133">Transmembrane helix</keyword>
<evidence type="ECO:0008006" key="5">
    <source>
        <dbReference type="Google" id="ProtNLM"/>
    </source>
</evidence>
<dbReference type="Proteomes" id="UP000799428">
    <property type="component" value="Unassembled WGS sequence"/>
</dbReference>
<name>A0A6G1KSB4_9PLEO</name>
<keyword evidence="4" id="KW-1185">Reference proteome</keyword>
<dbReference type="GO" id="GO:0005506">
    <property type="term" value="F:iron ion binding"/>
    <property type="evidence" value="ECO:0007669"/>
    <property type="project" value="InterPro"/>
</dbReference>
<gene>
    <name evidence="3" type="ORF">K504DRAFT_469535</name>
</gene>
<organism evidence="3 4">
    <name type="scientific">Pleomassaria siparia CBS 279.74</name>
    <dbReference type="NCBI Taxonomy" id="1314801"/>
    <lineage>
        <taxon>Eukaryota</taxon>
        <taxon>Fungi</taxon>
        <taxon>Dikarya</taxon>
        <taxon>Ascomycota</taxon>
        <taxon>Pezizomycotina</taxon>
        <taxon>Dothideomycetes</taxon>
        <taxon>Pleosporomycetidae</taxon>
        <taxon>Pleosporales</taxon>
        <taxon>Pleomassariaceae</taxon>
        <taxon>Pleomassaria</taxon>
    </lineage>
</organism>
<dbReference type="SUPFAM" id="SSF48264">
    <property type="entry name" value="Cytochrome P450"/>
    <property type="match status" value="1"/>
</dbReference>
<dbReference type="GO" id="GO:0016705">
    <property type="term" value="F:oxidoreductase activity, acting on paired donors, with incorporation or reduction of molecular oxygen"/>
    <property type="evidence" value="ECO:0007669"/>
    <property type="project" value="InterPro"/>
</dbReference>
<feature type="transmembrane region" description="Helical" evidence="2">
    <location>
        <begin position="20"/>
        <end position="42"/>
    </location>
</feature>
<evidence type="ECO:0000313" key="3">
    <source>
        <dbReference type="EMBL" id="KAF2715281.1"/>
    </source>
</evidence>
<proteinExistence type="predicted"/>
<dbReference type="GO" id="GO:0004497">
    <property type="term" value="F:monooxygenase activity"/>
    <property type="evidence" value="ECO:0007669"/>
    <property type="project" value="InterPro"/>
</dbReference>
<sequence length="653" mass="72920">MGFLKSLFGGVYSSNRVITLVFLPLCYALLISPFVLVFTRLYNISIFGFIPERYTTADIVPTFFVLLVTTSLATRSLTGFAKNDRKGKVQLYPYWLPFVRHWGNLVFGGEGWLKGVQDSTFESIIAYDSAGSKHNVIVSGPLLDQLTDHTDALEEAELGKWITLRNAFGLSPYAKDKYLELRPEISKTIEAELFKGKQVSHIISRALNILSQSLPDLITFNSSIVDQMQWERVSVFELTDGTDEVEADLFALINEFFCNAILPPITGDGLPETYQLLISDLASFNQSFYALAMGFPRLFPVPGLPGASLARRRLSQHLITFFNDLSDPPVKRVVQDDESMSGEEDTDAEIPTPLTALNELFEQHEVPLEARAAITIEVLHRVVSQTIPLAFWTILHIYSSSSKSNLDDTEISPVVRIRGETKDWAAAYQPPSIHPRFPSPPAIDFLSPTQALSDISFPYLRSCITEAKRLYSSSFTALKVTKPITLKETVFSPPGAEEKWELDVGSYIDVGLSRTLINSSSADYLLPKDFKPDRFLDTPPVTKPSSDVADDLTTALVLSLVAGVVQLWEIAPAPKKGIVDLWHEVHENMPGAEETKEEKDKKEEEKKKTRKVGTWATPKGIDGAYFKVPKGELRVRIRRREGLAGPKTVKARR</sequence>
<feature type="region of interest" description="Disordered" evidence="1">
    <location>
        <begin position="589"/>
        <end position="614"/>
    </location>
</feature>
<dbReference type="PANTHER" id="PTHR24306">
    <property type="match status" value="1"/>
</dbReference>
<evidence type="ECO:0000256" key="2">
    <source>
        <dbReference type="SAM" id="Phobius"/>
    </source>
</evidence>
<evidence type="ECO:0000256" key="1">
    <source>
        <dbReference type="SAM" id="MobiDB-lite"/>
    </source>
</evidence>
<accession>A0A6G1KSB4</accession>
<dbReference type="GO" id="GO:0020037">
    <property type="term" value="F:heme binding"/>
    <property type="evidence" value="ECO:0007669"/>
    <property type="project" value="InterPro"/>
</dbReference>
<feature type="compositionally biased region" description="Basic and acidic residues" evidence="1">
    <location>
        <begin position="589"/>
        <end position="607"/>
    </location>
</feature>
<keyword evidence="2" id="KW-0472">Membrane</keyword>
<dbReference type="OrthoDB" id="3366823at2759"/>
<dbReference type="Gene3D" id="1.10.630.10">
    <property type="entry name" value="Cytochrome P450"/>
    <property type="match status" value="1"/>
</dbReference>
<dbReference type="AlphaFoldDB" id="A0A6G1KSB4"/>
<evidence type="ECO:0000313" key="4">
    <source>
        <dbReference type="Proteomes" id="UP000799428"/>
    </source>
</evidence>
<dbReference type="PANTHER" id="PTHR24306:SF7">
    <property type="entry name" value="AHBB"/>
    <property type="match status" value="1"/>
</dbReference>
<reference evidence="3" key="1">
    <citation type="journal article" date="2020" name="Stud. Mycol.">
        <title>101 Dothideomycetes genomes: a test case for predicting lifestyles and emergence of pathogens.</title>
        <authorList>
            <person name="Haridas S."/>
            <person name="Albert R."/>
            <person name="Binder M."/>
            <person name="Bloem J."/>
            <person name="Labutti K."/>
            <person name="Salamov A."/>
            <person name="Andreopoulos B."/>
            <person name="Baker S."/>
            <person name="Barry K."/>
            <person name="Bills G."/>
            <person name="Bluhm B."/>
            <person name="Cannon C."/>
            <person name="Castanera R."/>
            <person name="Culley D."/>
            <person name="Daum C."/>
            <person name="Ezra D."/>
            <person name="Gonzalez J."/>
            <person name="Henrissat B."/>
            <person name="Kuo A."/>
            <person name="Liang C."/>
            <person name="Lipzen A."/>
            <person name="Lutzoni F."/>
            <person name="Magnuson J."/>
            <person name="Mondo S."/>
            <person name="Nolan M."/>
            <person name="Ohm R."/>
            <person name="Pangilinan J."/>
            <person name="Park H.-J."/>
            <person name="Ramirez L."/>
            <person name="Alfaro M."/>
            <person name="Sun H."/>
            <person name="Tritt A."/>
            <person name="Yoshinaga Y."/>
            <person name="Zwiers L.-H."/>
            <person name="Turgeon B."/>
            <person name="Goodwin S."/>
            <person name="Spatafora J."/>
            <person name="Crous P."/>
            <person name="Grigoriev I."/>
        </authorList>
    </citation>
    <scope>NUCLEOTIDE SEQUENCE</scope>
    <source>
        <strain evidence="3">CBS 279.74</strain>
    </source>
</reference>
<dbReference type="EMBL" id="MU005764">
    <property type="protein sequence ID" value="KAF2715281.1"/>
    <property type="molecule type" value="Genomic_DNA"/>
</dbReference>